<reference evidence="1" key="1">
    <citation type="journal article" date="2012" name="PLoS ONE">
        <title>Gene sets for utilization of primary and secondary nutrition supplies in the distal gut of endangered iberian lynx.</title>
        <authorList>
            <person name="Alcaide M."/>
            <person name="Messina E."/>
            <person name="Richter M."/>
            <person name="Bargiela R."/>
            <person name="Peplies J."/>
            <person name="Huws S.A."/>
            <person name="Newbold C.J."/>
            <person name="Golyshin P.N."/>
            <person name="Simon M.A."/>
            <person name="Lopez G."/>
            <person name="Yakimov M.M."/>
            <person name="Ferrer M."/>
        </authorList>
    </citation>
    <scope>NUCLEOTIDE SEQUENCE</scope>
</reference>
<organism evidence="1">
    <name type="scientific">gut metagenome</name>
    <dbReference type="NCBI Taxonomy" id="749906"/>
    <lineage>
        <taxon>unclassified sequences</taxon>
        <taxon>metagenomes</taxon>
        <taxon>organismal metagenomes</taxon>
    </lineage>
</organism>
<dbReference type="PANTHER" id="PTHR34039:SF1">
    <property type="entry name" value="UPF0102 PROTEIN YRAN"/>
    <property type="match status" value="1"/>
</dbReference>
<dbReference type="InterPro" id="IPR011335">
    <property type="entry name" value="Restrct_endonuc-II-like"/>
</dbReference>
<dbReference type="NCBIfam" id="NF009154">
    <property type="entry name" value="PRK12497.3-3"/>
    <property type="match status" value="1"/>
</dbReference>
<gene>
    <name evidence="1" type="ORF">EVA_04875</name>
</gene>
<accession>J9GHN0</accession>
<dbReference type="InterPro" id="IPR011856">
    <property type="entry name" value="tRNA_endonuc-like_dom_sf"/>
</dbReference>
<sequence length="121" mass="13995">MATHNVLGKEGEDAAAAYLVERGYTLRHRNWRCGHKELDIVAEDHHELVVVEVKTRQHTRFGTPEEAVNDAKIRRIVAATDAYLRKYNLDLPVRFDLITLVGEQPPFHIEHIENAFFPPLW</sequence>
<dbReference type="InterPro" id="IPR003509">
    <property type="entry name" value="UPF0102_YraN-like"/>
</dbReference>
<dbReference type="Pfam" id="PF02021">
    <property type="entry name" value="UPF0102"/>
    <property type="match status" value="1"/>
</dbReference>
<dbReference type="HAMAP" id="MF_00048">
    <property type="entry name" value="UPF0102"/>
    <property type="match status" value="1"/>
</dbReference>
<evidence type="ECO:0000313" key="1">
    <source>
        <dbReference type="EMBL" id="EJX07007.1"/>
    </source>
</evidence>
<dbReference type="AlphaFoldDB" id="J9GHN0"/>
<name>J9GHN0_9ZZZZ</name>
<dbReference type="GO" id="GO:0003676">
    <property type="term" value="F:nucleic acid binding"/>
    <property type="evidence" value="ECO:0007669"/>
    <property type="project" value="InterPro"/>
</dbReference>
<dbReference type="EMBL" id="AMCI01000996">
    <property type="protein sequence ID" value="EJX07007.1"/>
    <property type="molecule type" value="Genomic_DNA"/>
</dbReference>
<dbReference type="Gene3D" id="3.40.1350.10">
    <property type="match status" value="1"/>
</dbReference>
<protein>
    <submittedName>
        <fullName evidence="1">Protein containing Uncharacterized protein family UPF0102 domain protein</fullName>
    </submittedName>
</protein>
<dbReference type="SUPFAM" id="SSF52980">
    <property type="entry name" value="Restriction endonuclease-like"/>
    <property type="match status" value="1"/>
</dbReference>
<proteinExistence type="inferred from homology"/>
<dbReference type="CDD" id="cd20736">
    <property type="entry name" value="PoNe_Nuclease"/>
    <property type="match status" value="1"/>
</dbReference>
<dbReference type="NCBIfam" id="NF009150">
    <property type="entry name" value="PRK12497.1-3"/>
    <property type="match status" value="1"/>
</dbReference>
<comment type="caution">
    <text evidence="1">The sequence shown here is derived from an EMBL/GenBank/DDBJ whole genome shotgun (WGS) entry which is preliminary data.</text>
</comment>
<dbReference type="PANTHER" id="PTHR34039">
    <property type="entry name" value="UPF0102 PROTEIN YRAN"/>
    <property type="match status" value="1"/>
</dbReference>